<keyword evidence="2" id="KW-0472">Membrane</keyword>
<feature type="compositionally biased region" description="Polar residues" evidence="1">
    <location>
        <begin position="171"/>
        <end position="181"/>
    </location>
</feature>
<keyword evidence="2" id="KW-0812">Transmembrane</keyword>
<gene>
    <name evidence="3" type="ORF">Cvel_5140</name>
</gene>
<dbReference type="AlphaFoldDB" id="A0A0G4GSD7"/>
<evidence type="ECO:0000256" key="1">
    <source>
        <dbReference type="SAM" id="MobiDB-lite"/>
    </source>
</evidence>
<reference evidence="3" key="1">
    <citation type="submission" date="2014-11" db="EMBL/GenBank/DDBJ databases">
        <authorList>
            <person name="Otto D Thomas"/>
            <person name="Naeem Raeece"/>
        </authorList>
    </citation>
    <scope>NUCLEOTIDE SEQUENCE</scope>
</reference>
<feature type="transmembrane region" description="Helical" evidence="2">
    <location>
        <begin position="110"/>
        <end position="130"/>
    </location>
</feature>
<sequence>MQRAGCEFNCCEETGLCGGGTSTAHCCPKGFSCSGTEVKTRNPCCLKTDSSDTNADYALKTTPLRSLSKSSSVSTQECCPKGRGKDKEGEPCGLGGKNCRDQSVFWRNTAIFVSVIFVCTGVLVVVWRLWDRIAAFLCRCVRGQRGGLPDNRGVAGEGHGSESDRPGGRGQSISDVSTATESDVRKEYPLNLKAVGQEPRSNVSAPDTSGMLEGDAVTVRSAGAAPRSASSSSSSSSSAGPSLLEQASSSAQTSNLLARHPNPEGGEVEERREGQPHTTMTTTKKVTTSSTTTTVR</sequence>
<feature type="compositionally biased region" description="Polar residues" evidence="1">
    <location>
        <begin position="245"/>
        <end position="256"/>
    </location>
</feature>
<evidence type="ECO:0000313" key="3">
    <source>
        <dbReference type="EMBL" id="CEM33531.1"/>
    </source>
</evidence>
<feature type="region of interest" description="Disordered" evidence="1">
    <location>
        <begin position="149"/>
        <end position="296"/>
    </location>
</feature>
<proteinExistence type="predicted"/>
<accession>A0A0G4GSD7</accession>
<keyword evidence="2" id="KW-1133">Transmembrane helix</keyword>
<dbReference type="EMBL" id="CDMZ01001502">
    <property type="protein sequence ID" value="CEM33531.1"/>
    <property type="molecule type" value="Genomic_DNA"/>
</dbReference>
<dbReference type="VEuPathDB" id="CryptoDB:Cvel_5140"/>
<feature type="compositionally biased region" description="Low complexity" evidence="1">
    <location>
        <begin position="278"/>
        <end position="296"/>
    </location>
</feature>
<evidence type="ECO:0000256" key="2">
    <source>
        <dbReference type="SAM" id="Phobius"/>
    </source>
</evidence>
<feature type="compositionally biased region" description="Low complexity" evidence="1">
    <location>
        <begin position="220"/>
        <end position="242"/>
    </location>
</feature>
<name>A0A0G4GSD7_9ALVE</name>
<protein>
    <submittedName>
        <fullName evidence="3">Uncharacterized protein</fullName>
    </submittedName>
</protein>
<organism evidence="3">
    <name type="scientific">Chromera velia CCMP2878</name>
    <dbReference type="NCBI Taxonomy" id="1169474"/>
    <lineage>
        <taxon>Eukaryota</taxon>
        <taxon>Sar</taxon>
        <taxon>Alveolata</taxon>
        <taxon>Colpodellida</taxon>
        <taxon>Chromeraceae</taxon>
        <taxon>Chromera</taxon>
    </lineage>
</organism>